<organism evidence="1 2">
    <name type="scientific">Enteractinococcus helveticum</name>
    <dbReference type="NCBI Taxonomy" id="1837282"/>
    <lineage>
        <taxon>Bacteria</taxon>
        <taxon>Bacillati</taxon>
        <taxon>Actinomycetota</taxon>
        <taxon>Actinomycetes</taxon>
        <taxon>Micrococcales</taxon>
        <taxon>Micrococcaceae</taxon>
    </lineage>
</organism>
<protein>
    <submittedName>
        <fullName evidence="1">Uncharacterized protein</fullName>
    </submittedName>
</protein>
<evidence type="ECO:0000313" key="2">
    <source>
        <dbReference type="Proteomes" id="UP000078292"/>
    </source>
</evidence>
<sequence length="541" mass="60254">MSTEEIRQSLLQHAHTLQNSDRAAFLAIFEHNRQTNQQQSSNVTWPVDSHPLLEEIDAFVDRIASGEYFDGFEWDHESYQERSFGDESWVLEFDEFLSEAHEAFLNGQLGLARAAFQRLLHALSLDDDVETFCGPESAMDMVGFNLAEAQACYLRAVYETTPAEERAAGLAKEWFVLPELDADVSLDSLRQSRGQKLPELEQFLPEWINVLHSLDRDSPIARELLPEAAELAGGLNGLRDLARGSGIDQGEYYLRWVQALRRAERQGEAIEAAHEALSMLDHDRPMRALIAEELAVLSKDNGVHVVAARRAAWRADPNLLRLIRLHEAAAQLSQASETMADELAALGTQRALDNPGNGLRAVLLVLAGRVDDAATILIQSTGLTDRSLRDVVVPYLLISGCAGPQHPQWLSTGLKNFLNVVDRSFLWGLVGSYGSTVPPLSELFLAQINKQNADQDILSRRLEIAVQAIEHDVDVIVSSTARDQYVRAARLLTYCGEALILANRPEASVVLLQKWKTRYSRHSAFQRELTAAVEETVLFTG</sequence>
<dbReference type="Proteomes" id="UP000078292">
    <property type="component" value="Unassembled WGS sequence"/>
</dbReference>
<proteinExistence type="predicted"/>
<keyword evidence="2" id="KW-1185">Reference proteome</keyword>
<reference evidence="1 2" key="1">
    <citation type="submission" date="2016-04" db="EMBL/GenBank/DDBJ databases">
        <title>First whole genome shotgun sequence of the bacterium Enteractinococcus sp. strain UASWS1574.</title>
        <authorList>
            <person name="Crovadore J."/>
            <person name="Chablais R."/>
            <person name="Lefort F."/>
        </authorList>
    </citation>
    <scope>NUCLEOTIDE SEQUENCE [LARGE SCALE GENOMIC DNA]</scope>
    <source>
        <strain evidence="1 2">UASWS1574</strain>
    </source>
</reference>
<accession>A0A1B7LXJ7</accession>
<comment type="caution">
    <text evidence="1">The sequence shown here is derived from an EMBL/GenBank/DDBJ whole genome shotgun (WGS) entry which is preliminary data.</text>
</comment>
<evidence type="ECO:0000313" key="1">
    <source>
        <dbReference type="EMBL" id="OAV59890.1"/>
    </source>
</evidence>
<gene>
    <name evidence="1" type="ORF">A6F49_14140</name>
</gene>
<dbReference type="STRING" id="1837282.A6F49_14140"/>
<dbReference type="AlphaFoldDB" id="A0A1B7LXJ7"/>
<dbReference type="EMBL" id="LXEY01000021">
    <property type="protein sequence ID" value="OAV59890.1"/>
    <property type="molecule type" value="Genomic_DNA"/>
</dbReference>
<name>A0A1B7LXJ7_9MICC</name>